<organism evidence="5 6">
    <name type="scientific">Paenimyroides ceti</name>
    <dbReference type="NCBI Taxonomy" id="395087"/>
    <lineage>
        <taxon>Bacteria</taxon>
        <taxon>Pseudomonadati</taxon>
        <taxon>Bacteroidota</taxon>
        <taxon>Flavobacteriia</taxon>
        <taxon>Flavobacteriales</taxon>
        <taxon>Flavobacteriaceae</taxon>
        <taxon>Paenimyroides</taxon>
    </lineage>
</organism>
<keyword evidence="4" id="KW-0732">Signal</keyword>
<protein>
    <submittedName>
        <fullName evidence="5">TonB-dependent receptor</fullName>
    </submittedName>
</protein>
<dbReference type="SUPFAM" id="SSF56935">
    <property type="entry name" value="Porins"/>
    <property type="match status" value="1"/>
</dbReference>
<name>A0ABT8CTK4_9FLAO</name>
<evidence type="ECO:0000256" key="4">
    <source>
        <dbReference type="SAM" id="SignalP"/>
    </source>
</evidence>
<evidence type="ECO:0000256" key="3">
    <source>
        <dbReference type="ARBA" id="ARBA00023237"/>
    </source>
</evidence>
<evidence type="ECO:0000256" key="2">
    <source>
        <dbReference type="ARBA" id="ARBA00023136"/>
    </source>
</evidence>
<dbReference type="Proteomes" id="UP001242368">
    <property type="component" value="Unassembled WGS sequence"/>
</dbReference>
<comment type="caution">
    <text evidence="5">The sequence shown here is derived from an EMBL/GenBank/DDBJ whole genome shotgun (WGS) entry which is preliminary data.</text>
</comment>
<evidence type="ECO:0000313" key="6">
    <source>
        <dbReference type="Proteomes" id="UP001242368"/>
    </source>
</evidence>
<dbReference type="Gene3D" id="2.40.170.20">
    <property type="entry name" value="TonB-dependent receptor, beta-barrel domain"/>
    <property type="match status" value="1"/>
</dbReference>
<keyword evidence="6" id="KW-1185">Reference proteome</keyword>
<reference evidence="6" key="1">
    <citation type="journal article" date="2019" name="Int. J. Syst. Evol. Microbiol.">
        <title>The Global Catalogue of Microorganisms (GCM) 10K type strain sequencing project: providing services to taxonomists for standard genome sequencing and annotation.</title>
        <authorList>
            <consortium name="The Broad Institute Genomics Platform"/>
            <consortium name="The Broad Institute Genome Sequencing Center for Infectious Disease"/>
            <person name="Wu L."/>
            <person name="Ma J."/>
        </authorList>
    </citation>
    <scope>NUCLEOTIDE SEQUENCE [LARGE SCALE GENOMIC DNA]</scope>
    <source>
        <strain evidence="6">CECT 7184</strain>
    </source>
</reference>
<gene>
    <name evidence="5" type="ORF">QW060_04675</name>
</gene>
<keyword evidence="5" id="KW-0675">Receptor</keyword>
<evidence type="ECO:0000313" key="5">
    <source>
        <dbReference type="EMBL" id="MDN3706419.1"/>
    </source>
</evidence>
<evidence type="ECO:0000256" key="1">
    <source>
        <dbReference type="ARBA" id="ARBA00004442"/>
    </source>
</evidence>
<dbReference type="RefSeq" id="WP_290362492.1">
    <property type="nucleotide sequence ID" value="NZ_JAUFQU010000001.1"/>
</dbReference>
<comment type="subcellular location">
    <subcellularLocation>
        <location evidence="1">Cell outer membrane</location>
    </subcellularLocation>
</comment>
<keyword evidence="3" id="KW-0998">Cell outer membrane</keyword>
<dbReference type="EMBL" id="JAUFQU010000001">
    <property type="protein sequence ID" value="MDN3706419.1"/>
    <property type="molecule type" value="Genomic_DNA"/>
</dbReference>
<proteinExistence type="predicted"/>
<keyword evidence="2" id="KW-0472">Membrane</keyword>
<feature type="chain" id="PRO_5045962258" evidence="4">
    <location>
        <begin position="22"/>
        <end position="581"/>
    </location>
</feature>
<sequence length="581" mass="65457">MKKSLYTSAAFVMLFSGIANAQEKNKENIGTERVTLVSPYQASVNDAFKIKDLPSLDDEDNNQKKPIKYTIFSFPVASTFAPDKGEAATVDNDTLNRFYNNYAMLSYGNYGTFNGELGIVEKLDNNMYVGGILSHLSSSGGIKNIDLDDKYAKTGLDLTLGSKNTDNNWNLNFGVNRNQFNWYGLAKDEYNFSGINLADIDVKNEYTNIHAAGKFENNVGVFESVDVLYKYFWDKFDAKENRFYIKPKFNIELENQTINVVLNADYLNTTFGTSAVNGNADKYSFLGLSVEPSIRFDGDNYNIQLGAGVGSIIGKSNGDSENTVLIYPKVKANIDLVKDIVIAYAGADGGFTQNSYADISEVNPFIAPVFEIRPTRQLYDLYAGLKGKLYHNASYNIRLSYKSEEDKMMFVSNPMNYALSNREGYQYGNSFKTTYDLVNTFSAFGEINLDFSENVTIAFSGEYNKYKMDVLGEAYNLPDARIGGKIHIDFNKQWFAGTQIYYVGQRFDLSGFSNNGVDFVNSTIELKSYADVNAYVGYRPTDKWTAFIKGNNLFDQKYQQWKSYQVQGIQVMLGAMYKFDF</sequence>
<feature type="signal peptide" evidence="4">
    <location>
        <begin position="1"/>
        <end position="21"/>
    </location>
</feature>
<dbReference type="InterPro" id="IPR036942">
    <property type="entry name" value="Beta-barrel_TonB_sf"/>
</dbReference>
<accession>A0ABT8CTK4</accession>